<evidence type="ECO:0000313" key="3">
    <source>
        <dbReference type="Proteomes" id="UP001499930"/>
    </source>
</evidence>
<gene>
    <name evidence="2" type="ORF">GCM10017559_48160</name>
</gene>
<dbReference type="RefSeq" id="WP_344899086.1">
    <property type="nucleotide sequence ID" value="NZ_BAAAWD010000014.1"/>
</dbReference>
<evidence type="ECO:0000313" key="2">
    <source>
        <dbReference type="EMBL" id="GAA3018485.1"/>
    </source>
</evidence>
<dbReference type="Proteomes" id="UP001499930">
    <property type="component" value="Unassembled WGS sequence"/>
</dbReference>
<name>A0ABP6KN18_9ACTN</name>
<keyword evidence="3" id="KW-1185">Reference proteome</keyword>
<comment type="caution">
    <text evidence="2">The sequence shown here is derived from an EMBL/GenBank/DDBJ whole genome shotgun (WGS) entry which is preliminary data.</text>
</comment>
<reference evidence="3" key="1">
    <citation type="journal article" date="2019" name="Int. J. Syst. Evol. Microbiol.">
        <title>The Global Catalogue of Microorganisms (GCM) 10K type strain sequencing project: providing services to taxonomists for standard genome sequencing and annotation.</title>
        <authorList>
            <consortium name="The Broad Institute Genomics Platform"/>
            <consortium name="The Broad Institute Genome Sequencing Center for Infectious Disease"/>
            <person name="Wu L."/>
            <person name="Ma J."/>
        </authorList>
    </citation>
    <scope>NUCLEOTIDE SEQUENCE [LARGE SCALE GENOMIC DNA]</scope>
    <source>
        <strain evidence="3">JCM 3106</strain>
    </source>
</reference>
<feature type="region of interest" description="Disordered" evidence="1">
    <location>
        <begin position="181"/>
        <end position="208"/>
    </location>
</feature>
<organism evidence="2 3">
    <name type="scientific">Streptosporangium longisporum</name>
    <dbReference type="NCBI Taxonomy" id="46187"/>
    <lineage>
        <taxon>Bacteria</taxon>
        <taxon>Bacillati</taxon>
        <taxon>Actinomycetota</taxon>
        <taxon>Actinomycetes</taxon>
        <taxon>Streptosporangiales</taxon>
        <taxon>Streptosporangiaceae</taxon>
        <taxon>Streptosporangium</taxon>
    </lineage>
</organism>
<sequence length="288" mass="31747">MFGRSRGHSWRAGERAYRAAVARAFATVPHYREMWADAGAVLDDPAPLPAAGLDDLLPTLYPFAAPHLPRTDVVPWLGEPGELYEALRLTGVHRSDRPLFEVRTALLDWRHLGPRRGRYAVLLCEHAETADPKLRPAGIRAFHDAREPGLLGDPGQVEELRRDHTGDVRVFLRRSLGELHEHAVPSGSGPRTGDADGPRGGDQGGGRPAEVLWDARLGYLGARHRECGRMHTNWRRVHVRPHATGPLFTLLRRTRPTLVNVVPPGTAGLVPELCPRHGTPVLVARGQT</sequence>
<evidence type="ECO:0000256" key="1">
    <source>
        <dbReference type="SAM" id="MobiDB-lite"/>
    </source>
</evidence>
<proteinExistence type="predicted"/>
<accession>A0ABP6KN18</accession>
<protein>
    <submittedName>
        <fullName evidence="2">Uncharacterized protein</fullName>
    </submittedName>
</protein>
<dbReference type="EMBL" id="BAAAWD010000014">
    <property type="protein sequence ID" value="GAA3018485.1"/>
    <property type="molecule type" value="Genomic_DNA"/>
</dbReference>